<evidence type="ECO:0000313" key="3">
    <source>
        <dbReference type="Proteomes" id="UP000054495"/>
    </source>
</evidence>
<feature type="domain" description="Tc1-like transposase DDE" evidence="1">
    <location>
        <begin position="7"/>
        <end position="128"/>
    </location>
</feature>
<gene>
    <name evidence="2" type="ORF">ANCCEY_05343</name>
</gene>
<dbReference type="GO" id="GO:0003676">
    <property type="term" value="F:nucleic acid binding"/>
    <property type="evidence" value="ECO:0007669"/>
    <property type="project" value="InterPro"/>
</dbReference>
<evidence type="ECO:0000313" key="2">
    <source>
        <dbReference type="EMBL" id="EPB75566.1"/>
    </source>
</evidence>
<organism evidence="2 3">
    <name type="scientific">Ancylostoma ceylanicum</name>
    <dbReference type="NCBI Taxonomy" id="53326"/>
    <lineage>
        <taxon>Eukaryota</taxon>
        <taxon>Metazoa</taxon>
        <taxon>Ecdysozoa</taxon>
        <taxon>Nematoda</taxon>
        <taxon>Chromadorea</taxon>
        <taxon>Rhabditida</taxon>
        <taxon>Rhabditina</taxon>
        <taxon>Rhabditomorpha</taxon>
        <taxon>Strongyloidea</taxon>
        <taxon>Ancylostomatidae</taxon>
        <taxon>Ancylostomatinae</taxon>
        <taxon>Ancylostoma</taxon>
    </lineage>
</organism>
<dbReference type="PANTHER" id="PTHR23022:SF135">
    <property type="entry name" value="SI:DKEY-77F5.3"/>
    <property type="match status" value="1"/>
</dbReference>
<dbReference type="InterPro" id="IPR036397">
    <property type="entry name" value="RNaseH_sf"/>
</dbReference>
<reference evidence="2 3" key="1">
    <citation type="submission" date="2013-05" db="EMBL/GenBank/DDBJ databases">
        <title>Draft genome of the parasitic nematode Anyclostoma ceylanicum.</title>
        <authorList>
            <person name="Mitreva M."/>
        </authorList>
    </citation>
    <scope>NUCLEOTIDE SEQUENCE [LARGE SCALE GENOMIC DNA]</scope>
</reference>
<proteinExistence type="predicted"/>
<dbReference type="Proteomes" id="UP000054495">
    <property type="component" value="Unassembled WGS sequence"/>
</dbReference>
<keyword evidence="3" id="KW-1185">Reference proteome</keyword>
<dbReference type="PANTHER" id="PTHR23022">
    <property type="entry name" value="TRANSPOSABLE ELEMENT-RELATED"/>
    <property type="match status" value="1"/>
</dbReference>
<dbReference type="InterPro" id="IPR038717">
    <property type="entry name" value="Tc1-like_DDE_dom"/>
</dbReference>
<dbReference type="AlphaFoldDB" id="A0A0D6LZN6"/>
<dbReference type="EMBL" id="KE124896">
    <property type="protein sequence ID" value="EPB75566.1"/>
    <property type="molecule type" value="Genomic_DNA"/>
</dbReference>
<dbReference type="Gene3D" id="3.30.420.10">
    <property type="entry name" value="Ribonuclease H-like superfamily/Ribonuclease H"/>
    <property type="match status" value="1"/>
</dbReference>
<sequence>MLQLENFAKRCYVRKGEQNRRIKPKVKHPVKVIVRAGITWEGAIALAIIDGYVRFDSKVFCKIMQDYYLPFASSVNGGNCRLAHDNDPKHKSRFTRDWFDKNSIMCMEWPPEGPDLEPIENVWHQMKEFLR</sequence>
<accession>A0A0D6LZN6</accession>
<dbReference type="InterPro" id="IPR052338">
    <property type="entry name" value="Transposase_5"/>
</dbReference>
<protein>
    <recommendedName>
        <fullName evidence="1">Tc1-like transposase DDE domain-containing protein</fullName>
    </recommendedName>
</protein>
<dbReference type="Pfam" id="PF13358">
    <property type="entry name" value="DDE_3"/>
    <property type="match status" value="1"/>
</dbReference>
<evidence type="ECO:0000259" key="1">
    <source>
        <dbReference type="Pfam" id="PF13358"/>
    </source>
</evidence>
<name>A0A0D6LZN6_9BILA</name>